<dbReference type="Gene3D" id="3.40.50.300">
    <property type="entry name" value="P-loop containing nucleotide triphosphate hydrolases"/>
    <property type="match status" value="2"/>
</dbReference>
<keyword evidence="7" id="KW-0238">DNA-binding</keyword>
<keyword evidence="1" id="KW-0963">Cytoplasm</keyword>
<keyword evidence="5" id="KW-0347">Helicase</keyword>
<protein>
    <submittedName>
        <fullName evidence="11">Transcription-repair coupling factor</fullName>
    </submittedName>
</protein>
<dbReference type="Pfam" id="PF00271">
    <property type="entry name" value="Helicase_C"/>
    <property type="match status" value="1"/>
</dbReference>
<dbReference type="SUPFAM" id="SSF141259">
    <property type="entry name" value="CarD-like"/>
    <property type="match status" value="1"/>
</dbReference>
<dbReference type="PROSITE" id="PS51192">
    <property type="entry name" value="HELICASE_ATP_BIND_1"/>
    <property type="match status" value="1"/>
</dbReference>
<feature type="domain" description="Helicase ATP-binding" evidence="9">
    <location>
        <begin position="495"/>
        <end position="654"/>
    </location>
</feature>
<dbReference type="InterPro" id="IPR001650">
    <property type="entry name" value="Helicase_C-like"/>
</dbReference>
<keyword evidence="4" id="KW-0378">Hydrolase</keyword>
<dbReference type="InterPro" id="IPR003711">
    <property type="entry name" value="CarD-like/TRCF_RID"/>
</dbReference>
<dbReference type="EMBL" id="FPHG01000048">
    <property type="protein sequence ID" value="SFV61443.1"/>
    <property type="molecule type" value="Genomic_DNA"/>
</dbReference>
<dbReference type="SMART" id="SM00487">
    <property type="entry name" value="DEXDc"/>
    <property type="match status" value="1"/>
</dbReference>
<evidence type="ECO:0000256" key="4">
    <source>
        <dbReference type="ARBA" id="ARBA00022801"/>
    </source>
</evidence>
<dbReference type="InterPro" id="IPR004576">
    <property type="entry name" value="Mfd"/>
</dbReference>
<dbReference type="PANTHER" id="PTHR47964:SF1">
    <property type="entry name" value="ATP-DEPENDENT DNA HELICASE HOMOLOG RECG, CHLOROPLASTIC"/>
    <property type="match status" value="1"/>
</dbReference>
<dbReference type="GO" id="GO:0003678">
    <property type="term" value="F:DNA helicase activity"/>
    <property type="evidence" value="ECO:0007669"/>
    <property type="project" value="TreeGrafter"/>
</dbReference>
<organism evidence="11">
    <name type="scientific">hydrothermal vent metagenome</name>
    <dbReference type="NCBI Taxonomy" id="652676"/>
    <lineage>
        <taxon>unclassified sequences</taxon>
        <taxon>metagenomes</taxon>
        <taxon>ecological metagenomes</taxon>
    </lineage>
</organism>
<name>A0A1W1C6T4_9ZZZZ</name>
<evidence type="ECO:0000256" key="1">
    <source>
        <dbReference type="ARBA" id="ARBA00022490"/>
    </source>
</evidence>
<dbReference type="SUPFAM" id="SSF143517">
    <property type="entry name" value="TRCF domain-like"/>
    <property type="match status" value="1"/>
</dbReference>
<dbReference type="Gene3D" id="2.40.10.170">
    <property type="match status" value="1"/>
</dbReference>
<dbReference type="AlphaFoldDB" id="A0A1W1C6T4"/>
<dbReference type="InterPro" id="IPR027417">
    <property type="entry name" value="P-loop_NTPase"/>
</dbReference>
<dbReference type="Pfam" id="PF03461">
    <property type="entry name" value="TRCF"/>
    <property type="match status" value="1"/>
</dbReference>
<evidence type="ECO:0000313" key="11">
    <source>
        <dbReference type="EMBL" id="SFV61443.1"/>
    </source>
</evidence>
<dbReference type="SMART" id="SM00982">
    <property type="entry name" value="TRCF"/>
    <property type="match status" value="1"/>
</dbReference>
<dbReference type="InterPro" id="IPR037235">
    <property type="entry name" value="TRCF-like_C_D7"/>
</dbReference>
<dbReference type="InterPro" id="IPR005118">
    <property type="entry name" value="TRCF_C"/>
</dbReference>
<evidence type="ECO:0000259" key="10">
    <source>
        <dbReference type="PROSITE" id="PS51194"/>
    </source>
</evidence>
<dbReference type="PANTHER" id="PTHR47964">
    <property type="entry name" value="ATP-DEPENDENT DNA HELICASE HOMOLOG RECG, CHLOROPLASTIC"/>
    <property type="match status" value="1"/>
</dbReference>
<keyword evidence="6" id="KW-0067">ATP-binding</keyword>
<dbReference type="HAMAP" id="MF_00969">
    <property type="entry name" value="TRCF"/>
    <property type="match status" value="1"/>
</dbReference>
<dbReference type="GO" id="GO:0003684">
    <property type="term" value="F:damaged DNA binding"/>
    <property type="evidence" value="ECO:0007669"/>
    <property type="project" value="InterPro"/>
</dbReference>
<evidence type="ECO:0000256" key="6">
    <source>
        <dbReference type="ARBA" id="ARBA00022840"/>
    </source>
</evidence>
<sequence>MNQSNIYEYLQDKKVNEPILILTKSDKDTVSVADVARILDFDVYQLPDIRVYLGEDLRAYQEDIYKLLASLGDYFNSSKKKILISPIRTILMNLPKEEFFQKDIIEFGDTLYIEEFKDRLYSWGYHFVDIVSQKGEVSFKNNIIDIFPINSKKPFRLTLSDKEVESIKSYDEVSQKSISEDLESLEVVPTYLALNRKEFEEWEVRAKYSKYDTFVKDIDSLGLWHLDDLGENYFSIFNAIYAENFSEDIDEIYSLDTPLISRDVLPKDIIPNAKYFRDLEVVKPNLLIKTHKDKNITVIGRNHSVIRGSELTTFDNLEILYKDGIVNIISKDSLIISLNKPIKKERVKKASIILDELKPKDYIVHEIYGVGHFKGIEKREIMGAMREFLVILYQNDDALLVPVENLEVIDRYVADGGVLPTLDKLGKSSFKKLRGKVKDKLFAIASKIINLSAQRHLQKGVILKIPKNEHKIFMSRAGFVHTSDQIKAIESIVEDISSGRMMDRLLSADVGFGKTEIAMNGMFIAVKNGYQSMMIAPTTLLSSQHFKSLKERFLKYDFNIEKLDRFSSAKEKKEILLKLEDGTIDMVVGTHTLLNVKFKKLGFVIIDEEHKFGVKQKERLKEMAINTHLLSMSATPIPRSLNLALSKIKTFSEILTPPVDRQGVRTFIKSYDEKIIKEAIQREIRRGGQIFYVYNSIAKIEEKRSELLSILPNLRIALLHSKISAIQTENEMIKFEAGEYDILLSTSIVESGIHIPSANSMIVDGANNFGIADLHQLRGRVGRGGKEGFCYFIVEDKENLSENSKKRLLVLESNSALGSGAVLAFHDLEIRGGGNIIGEAQSGHIKQIGYTLYLKMLEDTIRELSGDKKEKEEKSVDIKLSVDAYLNEELISEDRLRLELYRRLSQCETVEEVYNIEIEISDRFGKLDVLTRQFIDIIIMKVLAKEQKISKISSYEQNVFIEFLDEDRERKIIKSPSKDDDDLIATAMKFLRVE</sequence>
<dbReference type="InterPro" id="IPR041471">
    <property type="entry name" value="UvrB_inter"/>
</dbReference>
<keyword evidence="3" id="KW-0227">DNA damage</keyword>
<dbReference type="Pfam" id="PF00270">
    <property type="entry name" value="DEAD"/>
    <property type="match status" value="1"/>
</dbReference>
<evidence type="ECO:0000256" key="2">
    <source>
        <dbReference type="ARBA" id="ARBA00022741"/>
    </source>
</evidence>
<evidence type="ECO:0000256" key="7">
    <source>
        <dbReference type="ARBA" id="ARBA00023125"/>
    </source>
</evidence>
<dbReference type="Pfam" id="PF17757">
    <property type="entry name" value="UvrB_inter"/>
    <property type="match status" value="1"/>
</dbReference>
<dbReference type="SMART" id="SM01058">
    <property type="entry name" value="CarD_TRCF"/>
    <property type="match status" value="1"/>
</dbReference>
<dbReference type="Gene3D" id="3.30.2060.10">
    <property type="entry name" value="Penicillin-binding protein 1b domain"/>
    <property type="match status" value="1"/>
</dbReference>
<dbReference type="InterPro" id="IPR011545">
    <property type="entry name" value="DEAD/DEAH_box_helicase_dom"/>
</dbReference>
<evidence type="ECO:0000256" key="8">
    <source>
        <dbReference type="ARBA" id="ARBA00023204"/>
    </source>
</evidence>
<dbReference type="SUPFAM" id="SSF52540">
    <property type="entry name" value="P-loop containing nucleoside triphosphate hydrolases"/>
    <property type="match status" value="2"/>
</dbReference>
<evidence type="ECO:0000256" key="5">
    <source>
        <dbReference type="ARBA" id="ARBA00022806"/>
    </source>
</evidence>
<evidence type="ECO:0000256" key="3">
    <source>
        <dbReference type="ARBA" id="ARBA00022763"/>
    </source>
</evidence>
<gene>
    <name evidence="11" type="ORF">MNB_SV-9-1456</name>
</gene>
<accession>A0A1W1C6T4</accession>
<dbReference type="PROSITE" id="PS51194">
    <property type="entry name" value="HELICASE_CTER"/>
    <property type="match status" value="1"/>
</dbReference>
<dbReference type="GO" id="GO:0005524">
    <property type="term" value="F:ATP binding"/>
    <property type="evidence" value="ECO:0007669"/>
    <property type="project" value="UniProtKB-KW"/>
</dbReference>
<dbReference type="GO" id="GO:0016787">
    <property type="term" value="F:hydrolase activity"/>
    <property type="evidence" value="ECO:0007669"/>
    <property type="project" value="UniProtKB-KW"/>
</dbReference>
<dbReference type="SMART" id="SM00490">
    <property type="entry name" value="HELICc"/>
    <property type="match status" value="1"/>
</dbReference>
<dbReference type="GO" id="GO:0006281">
    <property type="term" value="P:DNA repair"/>
    <property type="evidence" value="ECO:0007669"/>
    <property type="project" value="UniProtKB-KW"/>
</dbReference>
<keyword evidence="2" id="KW-0547">Nucleotide-binding</keyword>
<keyword evidence="8" id="KW-0234">DNA repair</keyword>
<dbReference type="InterPro" id="IPR047112">
    <property type="entry name" value="RecG/Mfd"/>
</dbReference>
<dbReference type="InterPro" id="IPR014001">
    <property type="entry name" value="Helicase_ATP-bd"/>
</dbReference>
<evidence type="ECO:0000259" key="9">
    <source>
        <dbReference type="PROSITE" id="PS51192"/>
    </source>
</evidence>
<reference evidence="11" key="1">
    <citation type="submission" date="2016-10" db="EMBL/GenBank/DDBJ databases">
        <authorList>
            <person name="de Groot N.N."/>
        </authorList>
    </citation>
    <scope>NUCLEOTIDE SEQUENCE</scope>
</reference>
<proteinExistence type="inferred from homology"/>
<dbReference type="Pfam" id="PF02559">
    <property type="entry name" value="CarD_TRCF_RID"/>
    <property type="match status" value="1"/>
</dbReference>
<dbReference type="InterPro" id="IPR036101">
    <property type="entry name" value="CarD-like/TRCF_RID_sf"/>
</dbReference>
<feature type="domain" description="Helicase C-terminal" evidence="10">
    <location>
        <begin position="667"/>
        <end position="829"/>
    </location>
</feature>
<dbReference type="Gene3D" id="3.90.1150.50">
    <property type="entry name" value="Transcription-repair-coupling factor, D7 domain"/>
    <property type="match status" value="1"/>
</dbReference>